<dbReference type="OrthoDB" id="10680319at2759"/>
<dbReference type="Proteomes" id="UP000305948">
    <property type="component" value="Unassembled WGS sequence"/>
</dbReference>
<feature type="region of interest" description="Disordered" evidence="1">
    <location>
        <begin position="666"/>
        <end position="794"/>
    </location>
</feature>
<reference evidence="2 3" key="1">
    <citation type="journal article" date="2019" name="Nat. Ecol. Evol.">
        <title>Megaphylogeny resolves global patterns of mushroom evolution.</title>
        <authorList>
            <person name="Varga T."/>
            <person name="Krizsan K."/>
            <person name="Foldi C."/>
            <person name="Dima B."/>
            <person name="Sanchez-Garcia M."/>
            <person name="Sanchez-Ramirez S."/>
            <person name="Szollosi G.J."/>
            <person name="Szarkandi J.G."/>
            <person name="Papp V."/>
            <person name="Albert L."/>
            <person name="Andreopoulos W."/>
            <person name="Angelini C."/>
            <person name="Antonin V."/>
            <person name="Barry K.W."/>
            <person name="Bougher N.L."/>
            <person name="Buchanan P."/>
            <person name="Buyck B."/>
            <person name="Bense V."/>
            <person name="Catcheside P."/>
            <person name="Chovatia M."/>
            <person name="Cooper J."/>
            <person name="Damon W."/>
            <person name="Desjardin D."/>
            <person name="Finy P."/>
            <person name="Geml J."/>
            <person name="Haridas S."/>
            <person name="Hughes K."/>
            <person name="Justo A."/>
            <person name="Karasinski D."/>
            <person name="Kautmanova I."/>
            <person name="Kiss B."/>
            <person name="Kocsube S."/>
            <person name="Kotiranta H."/>
            <person name="LaButti K.M."/>
            <person name="Lechner B.E."/>
            <person name="Liimatainen K."/>
            <person name="Lipzen A."/>
            <person name="Lukacs Z."/>
            <person name="Mihaltcheva S."/>
            <person name="Morgado L.N."/>
            <person name="Niskanen T."/>
            <person name="Noordeloos M.E."/>
            <person name="Ohm R.A."/>
            <person name="Ortiz-Santana B."/>
            <person name="Ovrebo C."/>
            <person name="Racz N."/>
            <person name="Riley R."/>
            <person name="Savchenko A."/>
            <person name="Shiryaev A."/>
            <person name="Soop K."/>
            <person name="Spirin V."/>
            <person name="Szebenyi C."/>
            <person name="Tomsovsky M."/>
            <person name="Tulloss R.E."/>
            <person name="Uehling J."/>
            <person name="Grigoriev I.V."/>
            <person name="Vagvolgyi C."/>
            <person name="Papp T."/>
            <person name="Martin F.M."/>
            <person name="Miettinen O."/>
            <person name="Hibbett D.S."/>
            <person name="Nagy L.G."/>
        </authorList>
    </citation>
    <scope>NUCLEOTIDE SEQUENCE [LARGE SCALE GENOMIC DNA]</scope>
    <source>
        <strain evidence="2 3">OMC1185</strain>
    </source>
</reference>
<feature type="compositionally biased region" description="Acidic residues" evidence="1">
    <location>
        <begin position="710"/>
        <end position="726"/>
    </location>
</feature>
<feature type="compositionally biased region" description="Basic and acidic residues" evidence="1">
    <location>
        <begin position="162"/>
        <end position="180"/>
    </location>
</feature>
<evidence type="ECO:0000256" key="1">
    <source>
        <dbReference type="SAM" id="MobiDB-lite"/>
    </source>
</evidence>
<gene>
    <name evidence="2" type="ORF">OE88DRAFT_1728281</name>
</gene>
<sequence>MPARRSFNLVVRSVNLVRIRKGLRQVRAPTHPPAPIESPSISRLLLPPLLGLSHHPFNHWPQQSAPLGQFVPANPFLNPLRQSQSTLSGTLLIHCKRSARLSISRFPNSCHTVSKRSPRAACSPPAPVTKSRRRVSQVSERPVETVKEQCTPRAQRAAKRQKAADKLDAPVTTRHSELKRSRSTISNNKSDSEVDRNRKRRRLAPTLLADNSNVARLEAPEDATQQAIVVDAAYVFVISEEHILPHLFIRSNIENHTISSINHGSVDAIQPTEGATFATAIVVPSDATPALSEESHDACVNASAVADESSVSTVDSNEVQQEQSAPAAQQAHAATAIELGSSVSDPVAAPGSEQLDAEAFISAWTIQPCPQLDDTSAPTIPHCTGSISAEAAASSAPQENILLRPFIASPAPVITPSRLGHLESIWSVTFPELQVTDTQGELWEIVVARGTRDETAEVAEADLYAGWTDRPCARAPFVPCFGGAQNTHCLYCGCQRGAAPEEGPYCACVGCAVNRAHMGSVVPHASAYTVTDCQENSVSYDWSQGSGYEFACPPALHEQEDEMVEVPIPVLPVQDVQDMPGRQVQVVAEDGQMQIQMPEEQGASPMQADARQARQQQPAPQHRARESGLWRSMCRERVDVLARHYGYSTIQSVVSTQAARYYARHPQARPIKHSNPTESKDNPVPSSSTPAVADEEPQAEFRNYTVDNLLGEDGDVEMSDGDEDGDASASWDSDIDSDDDAEWDLDDDDVDMGDESAAPPTPQLEPPASLPIPSPTYQPTAPTPAPSLPIPAPAHPQDNLHLNLPLTFGLDAVDLPRLADVPLSYMSRDEDRHIGKGTPPDRGRKGEWASPPAPMLGALGFSASSGAGAEWLDPALRAYPSSFGYPAAEPFATAPEVMDFDVGMAMSEWVPSPPTWPLSPTFTPLVVGASSVAEGSTLSRALG</sequence>
<feature type="compositionally biased region" description="Pro residues" evidence="1">
    <location>
        <begin position="759"/>
        <end position="794"/>
    </location>
</feature>
<evidence type="ECO:0000313" key="3">
    <source>
        <dbReference type="Proteomes" id="UP000305948"/>
    </source>
</evidence>
<evidence type="ECO:0000313" key="2">
    <source>
        <dbReference type="EMBL" id="TFK47896.1"/>
    </source>
</evidence>
<feature type="compositionally biased region" description="Basic and acidic residues" evidence="1">
    <location>
        <begin position="830"/>
        <end position="847"/>
    </location>
</feature>
<feature type="compositionally biased region" description="Low complexity" evidence="1">
    <location>
        <begin position="607"/>
        <end position="621"/>
    </location>
</feature>
<feature type="region of interest" description="Disordered" evidence="1">
    <location>
        <begin position="109"/>
        <end position="204"/>
    </location>
</feature>
<name>A0A5C3MTW5_9AGAM</name>
<feature type="region of interest" description="Disordered" evidence="1">
    <location>
        <begin position="830"/>
        <end position="851"/>
    </location>
</feature>
<keyword evidence="3" id="KW-1185">Reference proteome</keyword>
<feature type="region of interest" description="Disordered" evidence="1">
    <location>
        <begin position="599"/>
        <end position="628"/>
    </location>
</feature>
<organism evidence="2 3">
    <name type="scientific">Heliocybe sulcata</name>
    <dbReference type="NCBI Taxonomy" id="5364"/>
    <lineage>
        <taxon>Eukaryota</taxon>
        <taxon>Fungi</taxon>
        <taxon>Dikarya</taxon>
        <taxon>Basidiomycota</taxon>
        <taxon>Agaricomycotina</taxon>
        <taxon>Agaricomycetes</taxon>
        <taxon>Gloeophyllales</taxon>
        <taxon>Gloeophyllaceae</taxon>
        <taxon>Heliocybe</taxon>
    </lineage>
</organism>
<protein>
    <submittedName>
        <fullName evidence="2">Uncharacterized protein</fullName>
    </submittedName>
</protein>
<feature type="compositionally biased region" description="Acidic residues" evidence="1">
    <location>
        <begin position="733"/>
        <end position="754"/>
    </location>
</feature>
<dbReference type="STRING" id="5364.A0A5C3MTW5"/>
<dbReference type="EMBL" id="ML213522">
    <property type="protein sequence ID" value="TFK47896.1"/>
    <property type="molecule type" value="Genomic_DNA"/>
</dbReference>
<proteinExistence type="predicted"/>
<dbReference type="AlphaFoldDB" id="A0A5C3MTW5"/>
<accession>A0A5C3MTW5</accession>